<feature type="chain" id="PRO_5037892828" description="DUF1570 domain-containing protein" evidence="2">
    <location>
        <begin position="24"/>
        <end position="548"/>
    </location>
</feature>
<gene>
    <name evidence="3" type="ORF">GCM10011614_11870</name>
</gene>
<proteinExistence type="predicted"/>
<dbReference type="SUPFAM" id="SSF55486">
    <property type="entry name" value="Metalloproteases ('zincins'), catalytic domain"/>
    <property type="match status" value="1"/>
</dbReference>
<feature type="region of interest" description="Disordered" evidence="1">
    <location>
        <begin position="353"/>
        <end position="373"/>
    </location>
</feature>
<reference evidence="3" key="2">
    <citation type="submission" date="2020-09" db="EMBL/GenBank/DDBJ databases">
        <authorList>
            <person name="Sun Q."/>
            <person name="Kim S."/>
        </authorList>
    </citation>
    <scope>NUCLEOTIDE SEQUENCE</scope>
    <source>
        <strain evidence="3">KCTC 32255</strain>
    </source>
</reference>
<organism evidence="3 4">
    <name type="scientific">Novosphingobium colocasiae</name>
    <dbReference type="NCBI Taxonomy" id="1256513"/>
    <lineage>
        <taxon>Bacteria</taxon>
        <taxon>Pseudomonadati</taxon>
        <taxon>Pseudomonadota</taxon>
        <taxon>Alphaproteobacteria</taxon>
        <taxon>Sphingomonadales</taxon>
        <taxon>Sphingomonadaceae</taxon>
        <taxon>Novosphingobium</taxon>
    </lineage>
</organism>
<feature type="compositionally biased region" description="Acidic residues" evidence="1">
    <location>
        <begin position="362"/>
        <end position="373"/>
    </location>
</feature>
<comment type="caution">
    <text evidence="3">The sequence shown here is derived from an EMBL/GenBank/DDBJ whole genome shotgun (WGS) entry which is preliminary data.</text>
</comment>
<evidence type="ECO:0008006" key="5">
    <source>
        <dbReference type="Google" id="ProtNLM"/>
    </source>
</evidence>
<dbReference type="InterPro" id="IPR011990">
    <property type="entry name" value="TPR-like_helical_dom_sf"/>
</dbReference>
<dbReference type="SUPFAM" id="SSF48452">
    <property type="entry name" value="TPR-like"/>
    <property type="match status" value="1"/>
</dbReference>
<dbReference type="AlphaFoldDB" id="A0A918UDW6"/>
<name>A0A918UDW6_9SPHN</name>
<evidence type="ECO:0000313" key="4">
    <source>
        <dbReference type="Proteomes" id="UP000648075"/>
    </source>
</evidence>
<dbReference type="Proteomes" id="UP000648075">
    <property type="component" value="Unassembled WGS sequence"/>
</dbReference>
<evidence type="ECO:0000313" key="3">
    <source>
        <dbReference type="EMBL" id="GGY98362.1"/>
    </source>
</evidence>
<feature type="signal peptide" evidence="2">
    <location>
        <begin position="1"/>
        <end position="23"/>
    </location>
</feature>
<keyword evidence="2" id="KW-0732">Signal</keyword>
<protein>
    <recommendedName>
        <fullName evidence="5">DUF1570 domain-containing protein</fullName>
    </recommendedName>
</protein>
<evidence type="ECO:0000256" key="2">
    <source>
        <dbReference type="SAM" id="SignalP"/>
    </source>
</evidence>
<evidence type="ECO:0000256" key="1">
    <source>
        <dbReference type="SAM" id="MobiDB-lite"/>
    </source>
</evidence>
<dbReference type="Gene3D" id="1.25.40.10">
    <property type="entry name" value="Tetratricopeptide repeat domain"/>
    <property type="match status" value="1"/>
</dbReference>
<keyword evidence="4" id="KW-1185">Reference proteome</keyword>
<sequence>MLGTLWKSAAILLAALVSAPACAATWMRADTHNFILYSSGSESQLREYATKLEKFDAALRFLLNLPKDANPNRLEIYLVADADDVGRLHGDQHTAGFYSPSLDGSFAIANRDRKANKFALDGLTVLFHEYAHHMMYRNFNYSYPTWFSEGFAEYVSTMQFNNDGSWTYGFPAFHRNYDLVADTRSYPVDAMVYNELKGRASNRYGLYAFGWLTVHMLFSTPEYRKKLDTYLRAFGQGTPPRVAATEAFGDMKAFKATVNKYRGGKLIYKKSTMPLDYETAMAISTLNADDSKLVELTMARKSSTNPVRTRNGLAALSAKFPNNANIALELAYAEHEVVLEEYRAARKAALAAKGEAKPPVAEGEEEDEEEDDFDVDPKRYAAAFAALDRAIALNPAQRRALDFKGRLMIETLPGDDKDGWKKARGYISAANRLSPDDPAPLFDYYMSFRRQGVTVPKAAKDALAQAFGTIPEVNEVTFEYAFALAEEGQYRAAENLLKTIAFNPHAGGSLAPLHALAEMERAKLGSTPIDAELKALETATAEAEPAKK</sequence>
<dbReference type="EMBL" id="BMZA01000002">
    <property type="protein sequence ID" value="GGY98362.1"/>
    <property type="molecule type" value="Genomic_DNA"/>
</dbReference>
<accession>A0A918UDW6</accession>
<reference evidence="3" key="1">
    <citation type="journal article" date="2014" name="Int. J. Syst. Evol. Microbiol.">
        <title>Complete genome sequence of Corynebacterium casei LMG S-19264T (=DSM 44701T), isolated from a smear-ripened cheese.</title>
        <authorList>
            <consortium name="US DOE Joint Genome Institute (JGI-PGF)"/>
            <person name="Walter F."/>
            <person name="Albersmeier A."/>
            <person name="Kalinowski J."/>
            <person name="Ruckert C."/>
        </authorList>
    </citation>
    <scope>NUCLEOTIDE SEQUENCE</scope>
    <source>
        <strain evidence="3">KCTC 32255</strain>
    </source>
</reference>